<keyword evidence="1" id="KW-0812">Transmembrane</keyword>
<accession>A0ABS4JI20</accession>
<dbReference type="InterPro" id="IPR024623">
    <property type="entry name" value="YtxH"/>
</dbReference>
<organism evidence="2 3">
    <name type="scientific">Paenibacillus shirakamiensis</name>
    <dbReference type="NCBI Taxonomy" id="1265935"/>
    <lineage>
        <taxon>Bacteria</taxon>
        <taxon>Bacillati</taxon>
        <taxon>Bacillota</taxon>
        <taxon>Bacilli</taxon>
        <taxon>Bacillales</taxon>
        <taxon>Paenibacillaceae</taxon>
        <taxon>Paenibacillus</taxon>
    </lineage>
</organism>
<feature type="transmembrane region" description="Helical" evidence="1">
    <location>
        <begin position="6"/>
        <end position="25"/>
    </location>
</feature>
<dbReference type="Proteomes" id="UP001519288">
    <property type="component" value="Unassembled WGS sequence"/>
</dbReference>
<keyword evidence="1" id="KW-1133">Transmembrane helix</keyword>
<gene>
    <name evidence="2" type="ORF">J2Z69_002380</name>
</gene>
<dbReference type="PANTHER" id="PTHR35792:SF2">
    <property type="entry name" value="GENERAL STRESS PROTEIN"/>
    <property type="match status" value="1"/>
</dbReference>
<dbReference type="PANTHER" id="PTHR35792">
    <property type="entry name" value="GENERAL STRESS PROTEIN"/>
    <property type="match status" value="1"/>
</dbReference>
<sequence length="117" mass="12444">MSKNHFVWGSIFGGVVGSVTALLVAPKAGKELRTNIVVQARQVTDKSRAVAEKVGGQSTELYGKAKQKTQGFVTRVQSFRLGKGGVKDVEEAVVYVSSTGNDPASVADFTQTEVDKL</sequence>
<dbReference type="InterPro" id="IPR052928">
    <property type="entry name" value="Desiccation-related_membrane"/>
</dbReference>
<name>A0ABS4JI20_9BACL</name>
<keyword evidence="1" id="KW-0472">Membrane</keyword>
<protein>
    <submittedName>
        <fullName evidence="2">Gas vesicle protein</fullName>
    </submittedName>
</protein>
<evidence type="ECO:0000313" key="3">
    <source>
        <dbReference type="Proteomes" id="UP001519288"/>
    </source>
</evidence>
<evidence type="ECO:0000313" key="2">
    <source>
        <dbReference type="EMBL" id="MBP2001337.1"/>
    </source>
</evidence>
<dbReference type="Pfam" id="PF12732">
    <property type="entry name" value="YtxH"/>
    <property type="match status" value="1"/>
</dbReference>
<keyword evidence="3" id="KW-1185">Reference proteome</keyword>
<reference evidence="2 3" key="1">
    <citation type="submission" date="2021-03" db="EMBL/GenBank/DDBJ databases">
        <title>Genomic Encyclopedia of Type Strains, Phase IV (KMG-IV): sequencing the most valuable type-strain genomes for metagenomic binning, comparative biology and taxonomic classification.</title>
        <authorList>
            <person name="Goeker M."/>
        </authorList>
    </citation>
    <scope>NUCLEOTIDE SEQUENCE [LARGE SCALE GENOMIC DNA]</scope>
    <source>
        <strain evidence="2 3">DSM 26806</strain>
    </source>
</reference>
<proteinExistence type="predicted"/>
<comment type="caution">
    <text evidence="2">The sequence shown here is derived from an EMBL/GenBank/DDBJ whole genome shotgun (WGS) entry which is preliminary data.</text>
</comment>
<dbReference type="RefSeq" id="WP_209862450.1">
    <property type="nucleotide sequence ID" value="NZ_JAGGLD010000003.1"/>
</dbReference>
<evidence type="ECO:0000256" key="1">
    <source>
        <dbReference type="SAM" id="Phobius"/>
    </source>
</evidence>
<dbReference type="EMBL" id="JAGGLD010000003">
    <property type="protein sequence ID" value="MBP2001337.1"/>
    <property type="molecule type" value="Genomic_DNA"/>
</dbReference>